<evidence type="ECO:0000313" key="2">
    <source>
        <dbReference type="EMBL" id="CAK0896713.1"/>
    </source>
</evidence>
<accession>A0ABN9XCJ9</accession>
<reference evidence="2" key="1">
    <citation type="submission" date="2023-10" db="EMBL/GenBank/DDBJ databases">
        <authorList>
            <person name="Chen Y."/>
            <person name="Shah S."/>
            <person name="Dougan E. K."/>
            <person name="Thang M."/>
            <person name="Chan C."/>
        </authorList>
    </citation>
    <scope>NUCLEOTIDE SEQUENCE [LARGE SCALE GENOMIC DNA]</scope>
</reference>
<comment type="caution">
    <text evidence="2">The sequence shown here is derived from an EMBL/GenBank/DDBJ whole genome shotgun (WGS) entry which is preliminary data.</text>
</comment>
<protein>
    <submittedName>
        <fullName evidence="2">Uncharacterized protein</fullName>
    </submittedName>
</protein>
<name>A0ABN9XCJ9_9DINO</name>
<proteinExistence type="predicted"/>
<feature type="compositionally biased region" description="Acidic residues" evidence="1">
    <location>
        <begin position="62"/>
        <end position="77"/>
    </location>
</feature>
<sequence length="158" mass="18004">MAAYNPRIITELPPSDVGGGSFHIVVKGMNKHQQWSEGFHRLDNNERHAKPCIARREQRYLEEEEEEEEKDEEETDVMETKQGDPLCGSPLRGSHMHACDDWRSFKCFSGWGVPLPKFGPPWLWVLHQKSQSTGDKGGERNATGGGRRGIYMIVQPWA</sequence>
<gene>
    <name evidence="2" type="ORF">PCOR1329_LOCUS75097</name>
</gene>
<dbReference type="Proteomes" id="UP001189429">
    <property type="component" value="Unassembled WGS sequence"/>
</dbReference>
<evidence type="ECO:0000313" key="3">
    <source>
        <dbReference type="Proteomes" id="UP001189429"/>
    </source>
</evidence>
<evidence type="ECO:0000256" key="1">
    <source>
        <dbReference type="SAM" id="MobiDB-lite"/>
    </source>
</evidence>
<dbReference type="EMBL" id="CAUYUJ010020228">
    <property type="protein sequence ID" value="CAK0896713.1"/>
    <property type="molecule type" value="Genomic_DNA"/>
</dbReference>
<feature type="region of interest" description="Disordered" evidence="1">
    <location>
        <begin position="56"/>
        <end position="90"/>
    </location>
</feature>
<organism evidence="2 3">
    <name type="scientific">Prorocentrum cordatum</name>
    <dbReference type="NCBI Taxonomy" id="2364126"/>
    <lineage>
        <taxon>Eukaryota</taxon>
        <taxon>Sar</taxon>
        <taxon>Alveolata</taxon>
        <taxon>Dinophyceae</taxon>
        <taxon>Prorocentrales</taxon>
        <taxon>Prorocentraceae</taxon>
        <taxon>Prorocentrum</taxon>
    </lineage>
</organism>
<keyword evidence="3" id="KW-1185">Reference proteome</keyword>